<sequence length="76" mass="8012">MDMQLPFEYGRTVGSSSLRCHLAPLRSCGKRHGPVIPKAKSATTPTLEHLANGDTPGASPPPPPSTPKTPKNEKPA</sequence>
<proteinExistence type="predicted"/>
<evidence type="ECO:0000313" key="2">
    <source>
        <dbReference type="EMBL" id="KAK3051222.1"/>
    </source>
</evidence>
<feature type="compositionally biased region" description="Pro residues" evidence="1">
    <location>
        <begin position="58"/>
        <end position="67"/>
    </location>
</feature>
<name>A0AAJ0GCW0_9PEZI</name>
<protein>
    <submittedName>
        <fullName evidence="2">Uncharacterized protein</fullName>
    </submittedName>
</protein>
<dbReference type="Proteomes" id="UP001271007">
    <property type="component" value="Unassembled WGS sequence"/>
</dbReference>
<keyword evidence="3" id="KW-1185">Reference proteome</keyword>
<evidence type="ECO:0000313" key="3">
    <source>
        <dbReference type="Proteomes" id="UP001271007"/>
    </source>
</evidence>
<comment type="caution">
    <text evidence="2">The sequence shown here is derived from an EMBL/GenBank/DDBJ whole genome shotgun (WGS) entry which is preliminary data.</text>
</comment>
<organism evidence="2 3">
    <name type="scientific">Extremus antarcticus</name>
    <dbReference type="NCBI Taxonomy" id="702011"/>
    <lineage>
        <taxon>Eukaryota</taxon>
        <taxon>Fungi</taxon>
        <taxon>Dikarya</taxon>
        <taxon>Ascomycota</taxon>
        <taxon>Pezizomycotina</taxon>
        <taxon>Dothideomycetes</taxon>
        <taxon>Dothideomycetidae</taxon>
        <taxon>Mycosphaerellales</taxon>
        <taxon>Extremaceae</taxon>
        <taxon>Extremus</taxon>
    </lineage>
</organism>
<feature type="region of interest" description="Disordered" evidence="1">
    <location>
        <begin position="29"/>
        <end position="76"/>
    </location>
</feature>
<dbReference type="EMBL" id="JAWDJX010000027">
    <property type="protein sequence ID" value="KAK3051222.1"/>
    <property type="molecule type" value="Genomic_DNA"/>
</dbReference>
<dbReference type="AlphaFoldDB" id="A0AAJ0GCW0"/>
<gene>
    <name evidence="2" type="ORF">LTR09_007618</name>
</gene>
<reference evidence="2" key="1">
    <citation type="submission" date="2023-04" db="EMBL/GenBank/DDBJ databases">
        <title>Black Yeasts Isolated from many extreme environments.</title>
        <authorList>
            <person name="Coleine C."/>
            <person name="Stajich J.E."/>
            <person name="Selbmann L."/>
        </authorList>
    </citation>
    <scope>NUCLEOTIDE SEQUENCE</scope>
    <source>
        <strain evidence="2">CCFEE 5312</strain>
    </source>
</reference>
<accession>A0AAJ0GCW0</accession>
<evidence type="ECO:0000256" key="1">
    <source>
        <dbReference type="SAM" id="MobiDB-lite"/>
    </source>
</evidence>